<sequence length="639" mass="70166">MATTTELLTELNGFLEKESYQKAVDVCNKIVAKTPTEQIAYNAKVLALIRMNKFDKALEVASRFDHLQVEAAYCHYKLKNEQKAIDVLASLPSSPAVLHLKAQAHYRLNQYNECIALYEQLLAQAAPTDDTIELKTNLIAAYAAAGRGAELSSRGLETEGSYEIAFNKSFVTLQSDDIEAAQTHLNEADRLCRETFSTEGYSPAEIEQEALVVQLQHGYIQQLAGQEEEALETYLNVVQTKPKDVGLSAIAANNIATIQKQQDLFDSIKRLKAISQETLKDKCTPVQHETILANLALLWSWMKKLDECQEVLQKLKSIFPNSSSVAPIQLYLALGTGETKPTADTLKKALDIFKNDTSVNGQLCLAHVYILLKEPGKAADTLRSIESLAHSAGTVATLVALYDQAQNPAATQQVLSQALAFHAAQDSTSGEALAIQEGDGAYQLAQGNYAAAASRFESLLSSESLTPEMRLRCMAKLVVAISFVDATAAETRSALLPRIASASTDPEALIKSRAQRKTTAVAPVPTKKRGADNPERIARKRAKRREKHIEVLKSRQEYYPNVPPHPERWLPRKQRSRGNRRHKNKFVGAQGSGMGSQKDALKLDAAARAAAKKESATHKAHVVSGPSAMERKALARKRR</sequence>
<dbReference type="GO" id="GO:0005786">
    <property type="term" value="C:signal recognition particle, endoplasmic reticulum targeting"/>
    <property type="evidence" value="ECO:0007669"/>
    <property type="project" value="UniProtKB-UniRule"/>
</dbReference>
<comment type="similarity">
    <text evidence="1">Belongs to the SRP72 family.</text>
</comment>
<feature type="compositionally biased region" description="Basic residues" evidence="2">
    <location>
        <begin position="571"/>
        <end position="585"/>
    </location>
</feature>
<evidence type="ECO:0000313" key="4">
    <source>
        <dbReference type="Proteomes" id="UP000243217"/>
    </source>
</evidence>
<accession>A0A1V9ZZ34</accession>
<dbReference type="SUPFAM" id="SSF48452">
    <property type="entry name" value="TPR-like"/>
    <property type="match status" value="2"/>
</dbReference>
<feature type="region of interest" description="Disordered" evidence="2">
    <location>
        <begin position="560"/>
        <end position="639"/>
    </location>
</feature>
<keyword evidence="1" id="KW-0963">Cytoplasm</keyword>
<dbReference type="InterPro" id="IPR026270">
    <property type="entry name" value="SRP72"/>
</dbReference>
<protein>
    <recommendedName>
        <fullName evidence="1">Signal recognition particle subunit SRP72</fullName>
    </recommendedName>
</protein>
<dbReference type="AlphaFoldDB" id="A0A1V9ZZ34"/>
<dbReference type="GO" id="GO:0006614">
    <property type="term" value="P:SRP-dependent cotranslational protein targeting to membrane"/>
    <property type="evidence" value="ECO:0007669"/>
    <property type="project" value="UniProtKB-UniRule"/>
</dbReference>
<dbReference type="STRING" id="74557.A0A1V9ZZ34"/>
<name>A0A1V9ZZ34_9STRA</name>
<comment type="subcellular location">
    <subcellularLocation>
        <location evidence="1">Cytoplasm</location>
    </subcellularLocation>
</comment>
<dbReference type="PIRSF" id="PIRSF038922">
    <property type="entry name" value="SRP72"/>
    <property type="match status" value="1"/>
</dbReference>
<evidence type="ECO:0000256" key="1">
    <source>
        <dbReference type="PIRNR" id="PIRNR038922"/>
    </source>
</evidence>
<organism evidence="3 4">
    <name type="scientific">Thraustotheca clavata</name>
    <dbReference type="NCBI Taxonomy" id="74557"/>
    <lineage>
        <taxon>Eukaryota</taxon>
        <taxon>Sar</taxon>
        <taxon>Stramenopiles</taxon>
        <taxon>Oomycota</taxon>
        <taxon>Saprolegniomycetes</taxon>
        <taxon>Saprolegniales</taxon>
        <taxon>Achlyaceae</taxon>
        <taxon>Thraustotheca</taxon>
    </lineage>
</organism>
<dbReference type="SMART" id="SM00028">
    <property type="entry name" value="TPR"/>
    <property type="match status" value="4"/>
</dbReference>
<dbReference type="InterPro" id="IPR019734">
    <property type="entry name" value="TPR_rpt"/>
</dbReference>
<dbReference type="Proteomes" id="UP000243217">
    <property type="component" value="Unassembled WGS sequence"/>
</dbReference>
<dbReference type="OrthoDB" id="5421607at2759"/>
<reference evidence="3 4" key="1">
    <citation type="journal article" date="2014" name="Genome Biol. Evol.">
        <title>The secreted proteins of Achlya hypogyna and Thraustotheca clavata identify the ancestral oomycete secretome and reveal gene acquisitions by horizontal gene transfer.</title>
        <authorList>
            <person name="Misner I."/>
            <person name="Blouin N."/>
            <person name="Leonard G."/>
            <person name="Richards T.A."/>
            <person name="Lane C.E."/>
        </authorList>
    </citation>
    <scope>NUCLEOTIDE SEQUENCE [LARGE SCALE GENOMIC DNA]</scope>
    <source>
        <strain evidence="3 4">ATCC 34112</strain>
    </source>
</reference>
<dbReference type="PANTHER" id="PTHR14094:SF9">
    <property type="entry name" value="SIGNAL RECOGNITION PARTICLE SUBUNIT SRP72"/>
    <property type="match status" value="1"/>
</dbReference>
<dbReference type="GO" id="GO:0008312">
    <property type="term" value="F:7S RNA binding"/>
    <property type="evidence" value="ECO:0007669"/>
    <property type="project" value="TreeGrafter"/>
</dbReference>
<keyword evidence="1" id="KW-0687">Ribonucleoprotein</keyword>
<dbReference type="EMBL" id="JNBS01000959">
    <property type="protein sequence ID" value="OQS03201.1"/>
    <property type="molecule type" value="Genomic_DNA"/>
</dbReference>
<feature type="region of interest" description="Disordered" evidence="2">
    <location>
        <begin position="512"/>
        <end position="531"/>
    </location>
</feature>
<comment type="function">
    <text evidence="1">Component of the signal recognition particle (SRP) complex, a ribonucleoprotein complex that mediates the cotranslational targeting of secretory and membrane proteins to the endoplasmic reticulum (ER).</text>
</comment>
<dbReference type="PANTHER" id="PTHR14094">
    <property type="entry name" value="SIGNAL RECOGNITION PARTICLE 72"/>
    <property type="match status" value="1"/>
</dbReference>
<dbReference type="GO" id="GO:0043022">
    <property type="term" value="F:ribosome binding"/>
    <property type="evidence" value="ECO:0007669"/>
    <property type="project" value="TreeGrafter"/>
</dbReference>
<dbReference type="Pfam" id="PF17004">
    <property type="entry name" value="SRP_TPR_like"/>
    <property type="match status" value="1"/>
</dbReference>
<dbReference type="Gene3D" id="1.25.40.10">
    <property type="entry name" value="Tetratricopeptide repeat domain"/>
    <property type="match status" value="2"/>
</dbReference>
<gene>
    <name evidence="3" type="ORF">THRCLA_04500</name>
</gene>
<evidence type="ECO:0000256" key="2">
    <source>
        <dbReference type="SAM" id="MobiDB-lite"/>
    </source>
</evidence>
<keyword evidence="4" id="KW-1185">Reference proteome</keyword>
<keyword evidence="1" id="KW-0733">Signal recognition particle</keyword>
<dbReference type="InterPro" id="IPR011990">
    <property type="entry name" value="TPR-like_helical_dom_sf"/>
</dbReference>
<evidence type="ECO:0000313" key="3">
    <source>
        <dbReference type="EMBL" id="OQS03201.1"/>
    </source>
</evidence>
<comment type="caution">
    <text evidence="3">The sequence shown here is derived from an EMBL/GenBank/DDBJ whole genome shotgun (WGS) entry which is preliminary data.</text>
</comment>
<dbReference type="InterPro" id="IPR031545">
    <property type="entry name" value="SRP72_TPR-like"/>
</dbReference>
<proteinExistence type="inferred from homology"/>